<accession>A0ACB6ZR40</accession>
<gene>
    <name evidence="1" type="ORF">BDM02DRAFT_3266494</name>
</gene>
<reference evidence="1" key="2">
    <citation type="journal article" date="2020" name="Nat. Commun.">
        <title>Large-scale genome sequencing of mycorrhizal fungi provides insights into the early evolution of symbiotic traits.</title>
        <authorList>
            <person name="Miyauchi S."/>
            <person name="Kiss E."/>
            <person name="Kuo A."/>
            <person name="Drula E."/>
            <person name="Kohler A."/>
            <person name="Sanchez-Garcia M."/>
            <person name="Morin E."/>
            <person name="Andreopoulos B."/>
            <person name="Barry K.W."/>
            <person name="Bonito G."/>
            <person name="Buee M."/>
            <person name="Carver A."/>
            <person name="Chen C."/>
            <person name="Cichocki N."/>
            <person name="Clum A."/>
            <person name="Culley D."/>
            <person name="Crous P.W."/>
            <person name="Fauchery L."/>
            <person name="Girlanda M."/>
            <person name="Hayes R.D."/>
            <person name="Keri Z."/>
            <person name="LaButti K."/>
            <person name="Lipzen A."/>
            <person name="Lombard V."/>
            <person name="Magnuson J."/>
            <person name="Maillard F."/>
            <person name="Murat C."/>
            <person name="Nolan M."/>
            <person name="Ohm R.A."/>
            <person name="Pangilinan J."/>
            <person name="Pereira M.F."/>
            <person name="Perotto S."/>
            <person name="Peter M."/>
            <person name="Pfister S."/>
            <person name="Riley R."/>
            <person name="Sitrit Y."/>
            <person name="Stielow J.B."/>
            <person name="Szollosi G."/>
            <person name="Zifcakova L."/>
            <person name="Stursova M."/>
            <person name="Spatafora J.W."/>
            <person name="Tedersoo L."/>
            <person name="Vaario L.M."/>
            <person name="Yamada A."/>
            <person name="Yan M."/>
            <person name="Wang P."/>
            <person name="Xu J."/>
            <person name="Bruns T."/>
            <person name="Baldrian P."/>
            <person name="Vilgalys R."/>
            <person name="Dunand C."/>
            <person name="Henrissat B."/>
            <person name="Grigoriev I.V."/>
            <person name="Hibbett D."/>
            <person name="Nagy L.G."/>
            <person name="Martin F.M."/>
        </authorList>
    </citation>
    <scope>NUCLEOTIDE SEQUENCE</scope>
    <source>
        <strain evidence="1">P2</strain>
    </source>
</reference>
<dbReference type="EMBL" id="MU117970">
    <property type="protein sequence ID" value="KAF9652097.1"/>
    <property type="molecule type" value="Genomic_DNA"/>
</dbReference>
<sequence>MGISLDTLPFDVILRVFYHLSAYDIVRTCQTCKHLKANLEEHHVWLELAAKCCSRNISVACHILPLTAHSTDELRTLVVEQAMVDRYWARETALTSPLPRFQFPASTRLMFCGLLSGGRHLVLVHRNGDISLQSLVDLGNIHEISRLSLGLRTDYARAASLITDHTGRTLLALCVYGSPGRVFLATLDVETKSINVVKYLETETAVLAVTVRHDTVVCLCQDMELGHNAFTFVITTLDDTVKRVLCISGIPVNPVTVFLCDICLPTPMTLILFEVSNIRCYHLPDLSEVAPGNHHLSELPPVWSWDNPTIPKTRLTSNSSHNHPPPIGKVARIFISERR</sequence>
<reference evidence="1" key="1">
    <citation type="submission" date="2019-10" db="EMBL/GenBank/DDBJ databases">
        <authorList>
            <consortium name="DOE Joint Genome Institute"/>
            <person name="Kuo A."/>
            <person name="Miyauchi S."/>
            <person name="Kiss E."/>
            <person name="Drula E."/>
            <person name="Kohler A."/>
            <person name="Sanchez-Garcia M."/>
            <person name="Andreopoulos B."/>
            <person name="Barry K.W."/>
            <person name="Bonito G."/>
            <person name="Buee M."/>
            <person name="Carver A."/>
            <person name="Chen C."/>
            <person name="Cichocki N."/>
            <person name="Clum A."/>
            <person name="Culley D."/>
            <person name="Crous P.W."/>
            <person name="Fauchery L."/>
            <person name="Girlanda M."/>
            <person name="Hayes R."/>
            <person name="Keri Z."/>
            <person name="Labutti K."/>
            <person name="Lipzen A."/>
            <person name="Lombard V."/>
            <person name="Magnuson J."/>
            <person name="Maillard F."/>
            <person name="Morin E."/>
            <person name="Murat C."/>
            <person name="Nolan M."/>
            <person name="Ohm R."/>
            <person name="Pangilinan J."/>
            <person name="Pereira M."/>
            <person name="Perotto S."/>
            <person name="Peter M."/>
            <person name="Riley R."/>
            <person name="Sitrit Y."/>
            <person name="Stielow B."/>
            <person name="Szollosi G."/>
            <person name="Zifcakova L."/>
            <person name="Stursova M."/>
            <person name="Spatafora J.W."/>
            <person name="Tedersoo L."/>
            <person name="Vaario L.-M."/>
            <person name="Yamada A."/>
            <person name="Yan M."/>
            <person name="Wang P."/>
            <person name="Xu J."/>
            <person name="Bruns T."/>
            <person name="Baldrian P."/>
            <person name="Vilgalys R."/>
            <person name="Henrissat B."/>
            <person name="Grigoriev I.V."/>
            <person name="Hibbett D."/>
            <person name="Nagy L.G."/>
            <person name="Martin F.M."/>
        </authorList>
    </citation>
    <scope>NUCLEOTIDE SEQUENCE</scope>
    <source>
        <strain evidence="1">P2</strain>
    </source>
</reference>
<dbReference type="Proteomes" id="UP000886501">
    <property type="component" value="Unassembled WGS sequence"/>
</dbReference>
<proteinExistence type="predicted"/>
<evidence type="ECO:0000313" key="2">
    <source>
        <dbReference type="Proteomes" id="UP000886501"/>
    </source>
</evidence>
<evidence type="ECO:0000313" key="1">
    <source>
        <dbReference type="EMBL" id="KAF9652097.1"/>
    </source>
</evidence>
<keyword evidence="2" id="KW-1185">Reference proteome</keyword>
<name>A0ACB6ZR40_THEGA</name>
<organism evidence="1 2">
    <name type="scientific">Thelephora ganbajun</name>
    <name type="common">Ganba fungus</name>
    <dbReference type="NCBI Taxonomy" id="370292"/>
    <lineage>
        <taxon>Eukaryota</taxon>
        <taxon>Fungi</taxon>
        <taxon>Dikarya</taxon>
        <taxon>Basidiomycota</taxon>
        <taxon>Agaricomycotina</taxon>
        <taxon>Agaricomycetes</taxon>
        <taxon>Thelephorales</taxon>
        <taxon>Thelephoraceae</taxon>
        <taxon>Thelephora</taxon>
    </lineage>
</organism>
<protein>
    <submittedName>
        <fullName evidence="1">Uncharacterized protein</fullName>
    </submittedName>
</protein>
<comment type="caution">
    <text evidence="1">The sequence shown here is derived from an EMBL/GenBank/DDBJ whole genome shotgun (WGS) entry which is preliminary data.</text>
</comment>